<keyword evidence="5" id="KW-0378">Hydrolase</keyword>
<evidence type="ECO:0008006" key="10">
    <source>
        <dbReference type="Google" id="ProtNLM"/>
    </source>
</evidence>
<reference evidence="8 9" key="1">
    <citation type="submission" date="2016-10" db="EMBL/GenBank/DDBJ databases">
        <authorList>
            <person name="de Groot N.N."/>
        </authorList>
    </citation>
    <scope>NUCLEOTIDE SEQUENCE [LARGE SCALE GENOMIC DNA]</scope>
    <source>
        <strain evidence="8 9">CGMCC 4.5681</strain>
    </source>
</reference>
<evidence type="ECO:0000313" key="8">
    <source>
        <dbReference type="EMBL" id="SDL46049.1"/>
    </source>
</evidence>
<keyword evidence="3" id="KW-0540">Nuclease</keyword>
<evidence type="ECO:0000256" key="1">
    <source>
        <dbReference type="ARBA" id="ARBA00001946"/>
    </source>
</evidence>
<protein>
    <recommendedName>
        <fullName evidence="10">PIN domain-containing protein</fullName>
    </recommendedName>
</protein>
<dbReference type="Proteomes" id="UP000198683">
    <property type="component" value="Unassembled WGS sequence"/>
</dbReference>
<dbReference type="STRING" id="683260.SAMN05421874_1224"/>
<gene>
    <name evidence="8" type="ORF">SAMN05421874_1224</name>
</gene>
<evidence type="ECO:0000256" key="7">
    <source>
        <dbReference type="ARBA" id="ARBA00038093"/>
    </source>
</evidence>
<keyword evidence="9" id="KW-1185">Reference proteome</keyword>
<dbReference type="CDD" id="cd18732">
    <property type="entry name" value="PIN_MtVapC4-C5_like"/>
    <property type="match status" value="1"/>
</dbReference>
<evidence type="ECO:0000256" key="2">
    <source>
        <dbReference type="ARBA" id="ARBA00022649"/>
    </source>
</evidence>
<accession>A0A1G9K8T4</accession>
<evidence type="ECO:0000313" key="9">
    <source>
        <dbReference type="Proteomes" id="UP000198683"/>
    </source>
</evidence>
<keyword evidence="6" id="KW-0460">Magnesium</keyword>
<dbReference type="SUPFAM" id="SSF88723">
    <property type="entry name" value="PIN domain-like"/>
    <property type="match status" value="1"/>
</dbReference>
<dbReference type="InterPro" id="IPR029060">
    <property type="entry name" value="PIN-like_dom_sf"/>
</dbReference>
<keyword evidence="4" id="KW-0479">Metal-binding</keyword>
<evidence type="ECO:0000256" key="5">
    <source>
        <dbReference type="ARBA" id="ARBA00022801"/>
    </source>
</evidence>
<evidence type="ECO:0000256" key="6">
    <source>
        <dbReference type="ARBA" id="ARBA00022842"/>
    </source>
</evidence>
<evidence type="ECO:0000256" key="4">
    <source>
        <dbReference type="ARBA" id="ARBA00022723"/>
    </source>
</evidence>
<dbReference type="GO" id="GO:0004518">
    <property type="term" value="F:nuclease activity"/>
    <property type="evidence" value="ECO:0007669"/>
    <property type="project" value="UniProtKB-KW"/>
</dbReference>
<dbReference type="PANTHER" id="PTHR33653:SF1">
    <property type="entry name" value="RIBONUCLEASE VAPC2"/>
    <property type="match status" value="1"/>
</dbReference>
<evidence type="ECO:0000256" key="3">
    <source>
        <dbReference type="ARBA" id="ARBA00022722"/>
    </source>
</evidence>
<dbReference type="GO" id="GO:0016787">
    <property type="term" value="F:hydrolase activity"/>
    <property type="evidence" value="ECO:0007669"/>
    <property type="project" value="UniProtKB-KW"/>
</dbReference>
<dbReference type="PANTHER" id="PTHR33653">
    <property type="entry name" value="RIBONUCLEASE VAPC2"/>
    <property type="match status" value="1"/>
</dbReference>
<comment type="similarity">
    <text evidence="7">Belongs to the PINc/VapC protein family.</text>
</comment>
<organism evidence="8 9">
    <name type="scientific">Nonomuraea maritima</name>
    <dbReference type="NCBI Taxonomy" id="683260"/>
    <lineage>
        <taxon>Bacteria</taxon>
        <taxon>Bacillati</taxon>
        <taxon>Actinomycetota</taxon>
        <taxon>Actinomycetes</taxon>
        <taxon>Streptosporangiales</taxon>
        <taxon>Streptosporangiaceae</taxon>
        <taxon>Nonomuraea</taxon>
    </lineage>
</organism>
<dbReference type="OrthoDB" id="3257696at2"/>
<sequence>MTDRDESGVLDTCTYIDLDLIDPARLPTIPEITAITLAELHQGVAMAKDAGVRAARMEKLGAAVADFDPLPFDGDAAARYGTLVALTIAADRGPRPRRMDLMIAAVASTRGLPLYTRNDADFKGLESVVAVVPV</sequence>
<comment type="cofactor">
    <cofactor evidence="1">
        <name>Mg(2+)</name>
        <dbReference type="ChEBI" id="CHEBI:18420"/>
    </cofactor>
</comment>
<dbReference type="GO" id="GO:0046872">
    <property type="term" value="F:metal ion binding"/>
    <property type="evidence" value="ECO:0007669"/>
    <property type="project" value="UniProtKB-KW"/>
</dbReference>
<name>A0A1G9K8T4_9ACTN</name>
<dbReference type="EMBL" id="FNFB01000022">
    <property type="protein sequence ID" value="SDL46049.1"/>
    <property type="molecule type" value="Genomic_DNA"/>
</dbReference>
<dbReference type="AlphaFoldDB" id="A0A1G9K8T4"/>
<keyword evidence="2" id="KW-1277">Toxin-antitoxin system</keyword>
<dbReference type="InterPro" id="IPR050556">
    <property type="entry name" value="Type_II_TA_system_RNase"/>
</dbReference>
<dbReference type="RefSeq" id="WP_090770748.1">
    <property type="nucleotide sequence ID" value="NZ_FNFB01000022.1"/>
</dbReference>
<dbReference type="Gene3D" id="3.40.50.1010">
    <property type="entry name" value="5'-nuclease"/>
    <property type="match status" value="1"/>
</dbReference>
<proteinExistence type="inferred from homology"/>